<evidence type="ECO:0000256" key="6">
    <source>
        <dbReference type="ARBA" id="ARBA00022840"/>
    </source>
</evidence>
<dbReference type="GO" id="GO:0000155">
    <property type="term" value="F:phosphorelay sensor kinase activity"/>
    <property type="evidence" value="ECO:0007669"/>
    <property type="project" value="TreeGrafter"/>
</dbReference>
<dbReference type="InterPro" id="IPR005467">
    <property type="entry name" value="His_kinase_dom"/>
</dbReference>
<evidence type="ECO:0000256" key="2">
    <source>
        <dbReference type="ARBA" id="ARBA00012438"/>
    </source>
</evidence>
<evidence type="ECO:0000313" key="9">
    <source>
        <dbReference type="Proteomes" id="UP000227088"/>
    </source>
</evidence>
<dbReference type="PANTHER" id="PTHR44936:SF10">
    <property type="entry name" value="SENSOR PROTEIN RSTB"/>
    <property type="match status" value="1"/>
</dbReference>
<proteinExistence type="predicted"/>
<name>A0A1Y5HS26_OLEAN</name>
<dbReference type="PROSITE" id="PS50109">
    <property type="entry name" value="HIS_KIN"/>
    <property type="match status" value="1"/>
</dbReference>
<feature type="domain" description="Histidine kinase" evidence="7">
    <location>
        <begin position="13"/>
        <end position="215"/>
    </location>
</feature>
<dbReference type="InterPro" id="IPR003594">
    <property type="entry name" value="HATPase_dom"/>
</dbReference>
<dbReference type="Gene3D" id="3.30.565.10">
    <property type="entry name" value="Histidine kinase-like ATPase, C-terminal domain"/>
    <property type="match status" value="1"/>
</dbReference>
<evidence type="ECO:0000256" key="5">
    <source>
        <dbReference type="ARBA" id="ARBA00022777"/>
    </source>
</evidence>
<sequence length="215" mass="23907">MKTDSKFELLVAAYVHDLKNQLQSLSSQQDNLIQDLPEEYQQKLAPMLRQTNQIKADTLRLVSLFRLENNEHFSMDDAWPRDTANDAIETCQLQYPELEIENHINMEAQGFYNEQLIQLALVTLITNSAQAGAKQVELLCKEIDNQSLNIIVHDDGPGFEQDILDGLTDTTKAEGTGLGLSFVEMICKTHQGAGKKGSLTISNSKAGAIATLFIP</sequence>
<organism evidence="8 9">
    <name type="scientific">Oleispira antarctica</name>
    <dbReference type="NCBI Taxonomy" id="188908"/>
    <lineage>
        <taxon>Bacteria</taxon>
        <taxon>Pseudomonadati</taxon>
        <taxon>Pseudomonadota</taxon>
        <taxon>Gammaproteobacteria</taxon>
        <taxon>Oceanospirillales</taxon>
        <taxon>Oceanospirillaceae</taxon>
        <taxon>Oleispira</taxon>
    </lineage>
</organism>
<keyword evidence="5" id="KW-0418">Kinase</keyword>
<gene>
    <name evidence="8" type="ORF">A9R00_07620</name>
</gene>
<dbReference type="AlphaFoldDB" id="A0A1Y5HS26"/>
<evidence type="ECO:0000259" key="7">
    <source>
        <dbReference type="PROSITE" id="PS50109"/>
    </source>
</evidence>
<evidence type="ECO:0000256" key="4">
    <source>
        <dbReference type="ARBA" id="ARBA00022741"/>
    </source>
</evidence>
<dbReference type="Proteomes" id="UP000227088">
    <property type="component" value="Unassembled WGS sequence"/>
</dbReference>
<dbReference type="SUPFAM" id="SSF55874">
    <property type="entry name" value="ATPase domain of HSP90 chaperone/DNA topoisomerase II/histidine kinase"/>
    <property type="match status" value="1"/>
</dbReference>
<dbReference type="InterPro" id="IPR004358">
    <property type="entry name" value="Sig_transdc_His_kin-like_C"/>
</dbReference>
<keyword evidence="4" id="KW-0547">Nucleotide-binding</keyword>
<keyword evidence="3" id="KW-0808">Transferase</keyword>
<dbReference type="PRINTS" id="PR00344">
    <property type="entry name" value="BCTRLSENSOR"/>
</dbReference>
<dbReference type="EMBL" id="MABE01000432">
    <property type="protein sequence ID" value="OUS40126.1"/>
    <property type="molecule type" value="Genomic_DNA"/>
</dbReference>
<protein>
    <recommendedName>
        <fullName evidence="2">histidine kinase</fullName>
        <ecNumber evidence="2">2.7.13.3</ecNumber>
    </recommendedName>
</protein>
<evidence type="ECO:0000256" key="3">
    <source>
        <dbReference type="ARBA" id="ARBA00022679"/>
    </source>
</evidence>
<dbReference type="InterPro" id="IPR050980">
    <property type="entry name" value="2C_sensor_his_kinase"/>
</dbReference>
<reference evidence="9" key="1">
    <citation type="journal article" date="2017" name="Proc. Natl. Acad. Sci. U.S.A.">
        <title>Simulation of Deepwater Horizon oil plume reveals substrate specialization within a complex community of hydrocarbon degraders.</title>
        <authorList>
            <person name="Hu P."/>
            <person name="Dubinsky E.A."/>
            <person name="Probst A.J."/>
            <person name="Wang J."/>
            <person name="Sieber C.M.K."/>
            <person name="Tom L.M."/>
            <person name="Gardinali P."/>
            <person name="Banfield J.F."/>
            <person name="Atlas R.M."/>
            <person name="Andersen G.L."/>
        </authorList>
    </citation>
    <scope>NUCLEOTIDE SEQUENCE [LARGE SCALE GENOMIC DNA]</scope>
</reference>
<dbReference type="PANTHER" id="PTHR44936">
    <property type="entry name" value="SENSOR PROTEIN CREC"/>
    <property type="match status" value="1"/>
</dbReference>
<dbReference type="Pfam" id="PF02518">
    <property type="entry name" value="HATPase_c"/>
    <property type="match status" value="1"/>
</dbReference>
<comment type="catalytic activity">
    <reaction evidence="1">
        <text>ATP + protein L-histidine = ADP + protein N-phospho-L-histidine.</text>
        <dbReference type="EC" id="2.7.13.3"/>
    </reaction>
</comment>
<dbReference type="SMART" id="SM00387">
    <property type="entry name" value="HATPase_c"/>
    <property type="match status" value="1"/>
</dbReference>
<keyword evidence="6" id="KW-0067">ATP-binding</keyword>
<comment type="caution">
    <text evidence="8">The sequence shown here is derived from an EMBL/GenBank/DDBJ whole genome shotgun (WGS) entry which is preliminary data.</text>
</comment>
<evidence type="ECO:0000256" key="1">
    <source>
        <dbReference type="ARBA" id="ARBA00000085"/>
    </source>
</evidence>
<dbReference type="EC" id="2.7.13.3" evidence="2"/>
<evidence type="ECO:0000313" key="8">
    <source>
        <dbReference type="EMBL" id="OUS40126.1"/>
    </source>
</evidence>
<dbReference type="GO" id="GO:0005524">
    <property type="term" value="F:ATP binding"/>
    <property type="evidence" value="ECO:0007669"/>
    <property type="project" value="UniProtKB-KW"/>
</dbReference>
<dbReference type="GO" id="GO:0005886">
    <property type="term" value="C:plasma membrane"/>
    <property type="evidence" value="ECO:0007669"/>
    <property type="project" value="TreeGrafter"/>
</dbReference>
<accession>A0A1Y5HS26</accession>
<dbReference type="InterPro" id="IPR036890">
    <property type="entry name" value="HATPase_C_sf"/>
</dbReference>